<dbReference type="Pfam" id="PF15377">
    <property type="entry name" value="DUF4604"/>
    <property type="match status" value="1"/>
</dbReference>
<dbReference type="AlphaFoldDB" id="A0A427XQX7"/>
<feature type="domain" description="DUF4604" evidence="2">
    <location>
        <begin position="176"/>
        <end position="362"/>
    </location>
</feature>
<sequence length="365" mass="38706">MSIGNVHAPLLGLALECAESLPQELSGWMTWYRETEAAEQAAVAAASPPGTAEKTQSDNVQRAIAMVKVLSAPVSTIFIPRLDFCPATLPWDFDHHNSPLSPAESSSSPSGSSPAFSDSSTLTPPTTVSTPSETANTPRLGALGLSDNDDEQVKQEDEEEADAAMPREPTRNQVSNGLQYVAQKPAFLQQFGFGGGRRDDSDDEDDEGQGSSSRRGRDLPSRPKDGKWAGGSDDEGANDEKDGRIRDEWDEMYGGDDGPQVVVLKEGRHLSADELARERRKAAGLPSPPPADRPETDASKPTPTSTTDAATAGNKKPQRPTPAGAKRKLVGDAVASASADEGSKKKKKKKAVKGLLSFDEAEGEA</sequence>
<name>A0A427XQX7_9TREE</name>
<evidence type="ECO:0000313" key="3">
    <source>
        <dbReference type="EMBL" id="RSH81269.1"/>
    </source>
</evidence>
<dbReference type="STRING" id="105984.A0A427XQX7"/>
<organism evidence="3 4">
    <name type="scientific">Apiotrichum porosum</name>
    <dbReference type="NCBI Taxonomy" id="105984"/>
    <lineage>
        <taxon>Eukaryota</taxon>
        <taxon>Fungi</taxon>
        <taxon>Dikarya</taxon>
        <taxon>Basidiomycota</taxon>
        <taxon>Agaricomycotina</taxon>
        <taxon>Tremellomycetes</taxon>
        <taxon>Trichosporonales</taxon>
        <taxon>Trichosporonaceae</taxon>
        <taxon>Apiotrichum</taxon>
    </lineage>
</organism>
<proteinExistence type="predicted"/>
<dbReference type="OrthoDB" id="2553298at2759"/>
<dbReference type="RefSeq" id="XP_028475988.1">
    <property type="nucleotide sequence ID" value="XM_028624014.1"/>
</dbReference>
<evidence type="ECO:0000259" key="2">
    <source>
        <dbReference type="Pfam" id="PF15377"/>
    </source>
</evidence>
<feature type="compositionally biased region" description="Low complexity" evidence="1">
    <location>
        <begin position="299"/>
        <end position="312"/>
    </location>
</feature>
<dbReference type="Proteomes" id="UP000279236">
    <property type="component" value="Unassembled WGS sequence"/>
</dbReference>
<accession>A0A427XQX7</accession>
<gene>
    <name evidence="3" type="ORF">EHS24_008709</name>
</gene>
<dbReference type="InterPro" id="IPR027911">
    <property type="entry name" value="DUF4604"/>
</dbReference>
<reference evidence="3 4" key="1">
    <citation type="submission" date="2018-11" db="EMBL/GenBank/DDBJ databases">
        <title>Genome sequence of Apiotrichum porosum DSM 27194.</title>
        <authorList>
            <person name="Aliyu H."/>
            <person name="Gorte O."/>
            <person name="Ochsenreither K."/>
        </authorList>
    </citation>
    <scope>NUCLEOTIDE SEQUENCE [LARGE SCALE GENOMIC DNA]</scope>
    <source>
        <strain evidence="3 4">DSM 27194</strain>
    </source>
</reference>
<evidence type="ECO:0000313" key="4">
    <source>
        <dbReference type="Proteomes" id="UP000279236"/>
    </source>
</evidence>
<feature type="compositionally biased region" description="Basic and acidic residues" evidence="1">
    <location>
        <begin position="215"/>
        <end position="227"/>
    </location>
</feature>
<feature type="compositionally biased region" description="Low complexity" evidence="1">
    <location>
        <begin position="99"/>
        <end position="134"/>
    </location>
</feature>
<protein>
    <recommendedName>
        <fullName evidence="2">DUF4604 domain-containing protein</fullName>
    </recommendedName>
</protein>
<keyword evidence="4" id="KW-1185">Reference proteome</keyword>
<feature type="region of interest" description="Disordered" evidence="1">
    <location>
        <begin position="99"/>
        <end position="172"/>
    </location>
</feature>
<dbReference type="GeneID" id="39593252"/>
<feature type="compositionally biased region" description="Basic and acidic residues" evidence="1">
    <location>
        <begin position="265"/>
        <end position="277"/>
    </location>
</feature>
<dbReference type="EMBL" id="RSCE01000007">
    <property type="protein sequence ID" value="RSH81269.1"/>
    <property type="molecule type" value="Genomic_DNA"/>
</dbReference>
<evidence type="ECO:0000256" key="1">
    <source>
        <dbReference type="SAM" id="MobiDB-lite"/>
    </source>
</evidence>
<feature type="compositionally biased region" description="Basic and acidic residues" evidence="1">
    <location>
        <begin position="238"/>
        <end position="247"/>
    </location>
</feature>
<feature type="region of interest" description="Disordered" evidence="1">
    <location>
        <begin position="189"/>
        <end position="365"/>
    </location>
</feature>
<comment type="caution">
    <text evidence="3">The sequence shown here is derived from an EMBL/GenBank/DDBJ whole genome shotgun (WGS) entry which is preliminary data.</text>
</comment>